<dbReference type="Proteomes" id="UP000076152">
    <property type="component" value="Chromosome"/>
</dbReference>
<evidence type="ECO:0000259" key="3">
    <source>
        <dbReference type="Pfam" id="PF08722"/>
    </source>
</evidence>
<name>A0AB33BDQ2_ACIPI</name>
<proteinExistence type="predicted"/>
<dbReference type="Pfam" id="PF04851">
    <property type="entry name" value="ResIII"/>
    <property type="match status" value="1"/>
</dbReference>
<keyword evidence="1" id="KW-1133">Transmembrane helix</keyword>
<dbReference type="Gene3D" id="3.40.50.300">
    <property type="entry name" value="P-loop containing nucleotide triphosphate hydrolases"/>
    <property type="match status" value="2"/>
</dbReference>
<accession>A0AB33BDQ2</accession>
<evidence type="ECO:0000313" key="5">
    <source>
        <dbReference type="Proteomes" id="UP000076152"/>
    </source>
</evidence>
<feature type="domain" description="TnsA endonuclease N-terminal" evidence="3">
    <location>
        <begin position="817"/>
        <end position="879"/>
    </location>
</feature>
<organism evidence="4 5">
    <name type="scientific">Acinetobacter pittii</name>
    <name type="common">Acinetobacter genomosp. 3</name>
    <dbReference type="NCBI Taxonomy" id="48296"/>
    <lineage>
        <taxon>Bacteria</taxon>
        <taxon>Pseudomonadati</taxon>
        <taxon>Pseudomonadota</taxon>
        <taxon>Gammaproteobacteria</taxon>
        <taxon>Moraxellales</taxon>
        <taxon>Moraxellaceae</taxon>
        <taxon>Acinetobacter</taxon>
        <taxon>Acinetobacter calcoaceticus/baumannii complex</taxon>
    </lineage>
</organism>
<dbReference type="GO" id="GO:0003677">
    <property type="term" value="F:DNA binding"/>
    <property type="evidence" value="ECO:0007669"/>
    <property type="project" value="InterPro"/>
</dbReference>
<dbReference type="SUPFAM" id="SSF52540">
    <property type="entry name" value="P-loop containing nucleoside triphosphate hydrolases"/>
    <property type="match status" value="2"/>
</dbReference>
<dbReference type="RefSeq" id="WP_063098269.1">
    <property type="nucleotide sequence ID" value="NZ_CP015145.1"/>
</dbReference>
<dbReference type="AlphaFoldDB" id="A0AB33BDQ2"/>
<reference evidence="4 5" key="1">
    <citation type="submission" date="2016-04" db="EMBL/GenBank/DDBJ databases">
        <title>Complete genome sequencing of OXA-72 bearing Acinetobacter pittii strain IEC338SC.</title>
        <authorList>
            <person name="Brasiliense D.M."/>
            <person name="Lima K.V."/>
            <person name="Souza C.O."/>
            <person name="Dutra L.G."/>
            <person name="Mamizuka E.M."/>
            <person name="Perez-Chaparro P.J."/>
            <person name="McCulloch J.A."/>
        </authorList>
    </citation>
    <scope>NUCLEOTIDE SEQUENCE [LARGE SCALE GENOMIC DNA]</scope>
    <source>
        <strain evidence="4 5">IEC338SC</strain>
    </source>
</reference>
<dbReference type="GO" id="GO:0005524">
    <property type="term" value="F:ATP binding"/>
    <property type="evidence" value="ECO:0007669"/>
    <property type="project" value="InterPro"/>
</dbReference>
<dbReference type="Pfam" id="PF08722">
    <property type="entry name" value="Tn7_TnsA-like_N"/>
    <property type="match status" value="1"/>
</dbReference>
<dbReference type="EMBL" id="CP015145">
    <property type="protein sequence ID" value="AMX18489.1"/>
    <property type="molecule type" value="Genomic_DNA"/>
</dbReference>
<gene>
    <name evidence="4" type="ORF">IEC338SC_1347</name>
</gene>
<dbReference type="InterPro" id="IPR027417">
    <property type="entry name" value="P-loop_NTPase"/>
</dbReference>
<evidence type="ECO:0000256" key="1">
    <source>
        <dbReference type="SAM" id="Phobius"/>
    </source>
</evidence>
<feature type="domain" description="Helicase/UvrB N-terminal" evidence="2">
    <location>
        <begin position="127"/>
        <end position="317"/>
    </location>
</feature>
<evidence type="ECO:0000313" key="4">
    <source>
        <dbReference type="EMBL" id="AMX18489.1"/>
    </source>
</evidence>
<keyword evidence="1" id="KW-0472">Membrane</keyword>
<protein>
    <submittedName>
        <fullName evidence="4">Type III restriction enzyme, res subunit</fullName>
    </submittedName>
</protein>
<dbReference type="GO" id="GO:0016787">
    <property type="term" value="F:hydrolase activity"/>
    <property type="evidence" value="ECO:0007669"/>
    <property type="project" value="InterPro"/>
</dbReference>
<dbReference type="InterPro" id="IPR006935">
    <property type="entry name" value="Helicase/UvrB_N"/>
</dbReference>
<feature type="transmembrane region" description="Helical" evidence="1">
    <location>
        <begin position="142"/>
        <end position="165"/>
    </location>
</feature>
<evidence type="ECO:0000259" key="2">
    <source>
        <dbReference type="Pfam" id="PF04851"/>
    </source>
</evidence>
<dbReference type="REBASE" id="142893">
    <property type="entry name" value="Api338ORF1346P"/>
</dbReference>
<sequence length="907" mass="104020">MAKAKQSSKVNLDFAFFNILWTFYDANRGQITKNYRELTRKFLDYNHPANRRDAFLRRPQFEALEIYIFLKEFLDNNKVEKLFEDWYKGQNQFEGRKVSNVTDQNSIQVSLGLDQTDVDNTVINYDKILKAMKSNSRDYPNYIFALTMGTGKTLLMATCIFYEFLLANKWPKDKKYCHNALIFAPDKTVLQSLREIESFDISKVVPKEYVGIFDANLKFHFLDEAGTSLSTMDGSKFNLIVSNTQKIILKRQHAEKTAAQQLFENNQPDYGDFAELYGDLGLPANEDDLKTNQRFEKLSRLPQLGIFVDEAHHSFGQALKKDMMGGTTKTDNSLRRTIDELAKNLNEAGTRVVACFNYTGTPYVGKDVLPEVVYAFNLKNAIQEHYLKSPALHSYTTTRTEEFVKIAVKDFLEATKDIKLEGLLPKLAFFASTIEELTEELKPELERQLAAHGISTDKILVNVGDAKHTTSDDIRNFNNLDVVGTDGAKKQFILLVNKGREGWNCRSLFGVAMYRSPKSKVFVLQATMRCLRSIGKQQYTGSIYLSKENYDILDAELQANFRMTALDFNDNQPKTKNMLNVQVREDVKIKLKHVKQTIKLKEKDFVKGTALELDPSNTDAWNELTKNYKIIQVTTTNLEARDFNSAQYSRTIDRTSEKAKVEYSTLTLVAEISRYLNLSPIRIETMLEQAKEGLKQILDCVNEFNELLYDVVIPRLFKAIYDQEIEKETTEKEVQLIIPPAVGGLSFYEIAEGKGGTALYSTTQEEWRDKSFNLDTYTFDSNPECALFWDLLKDQDVDKIYFTGMFTDKSKTEFYFQYIDPDSYALRNYYPDFLVQLKNGQYIIVEVKGDHQYEDSIVKAKEKATKEYVGMSNIEYKMIKGTDAAAHLYQHLIAGGNVAEKANNLLG</sequence>
<dbReference type="InterPro" id="IPR014833">
    <property type="entry name" value="TnsA_N"/>
</dbReference>
<keyword evidence="1" id="KW-0812">Transmembrane</keyword>